<sequence length="754" mass="81568">MKRKSTQFSGSIYFTLCLLLLNISFAKAQVILTNLNPYTQNFNSLPASGSSTWNDNATLPGWYVDNGPATNLVSSNGSDTNAGLKNYGITNASDRALGCVTSNASGNFYYGIRLRNNTGATIRDFEISYRLEQWRTLNNRSTTVKFSYKKGTTVTALSGSGWTDHSDLNIKTDKGIVSGSVNGNSSGNYYNSGSILLSEIELANGEEIMLRWNDPDNNSIYLGLDDITITPSNTQRIFYNETSGTLSSLSNWTANVNGSNGDNPTSFTASYQTFVIKNSTNPTISSNWTVNGEGSKVVVGNGSANVNFTIPANKVFSGVIDVTDYATLTINNTTCPSLGILGDLSTVTINNASTQTLTQNAFGNLTLLSGTTQLSANTRIKNSLSLSGGKLELGNFDLTLDAGSFLSNANANSYIITNGTGSLKRQVQKNNTDVEFPVGTSTAYLPVKIRLANTANTVTDIFSVKAIDFVYDNYTSNVPTGTKFSNKAVNNTWIIDEAVAGNSDVTLTFQWNAASALSDFDLNQTRISHFHNGSWDDDTPVTATLINGLYTVSRSNITSFSPFGVFSGTPNPLPVELLKFEASRSKNGIVCSWETASEKNNHYFTIERSHNGKEFQESGRVAGAGTTSQHNRYSFADSTAPASLTYYRLRQTDFDGTTTYSKIVAVAAKNEAITYTLFPNPAQGIRYLKTTGNTTMPVHITVTNLQGKTILQTTAEPQNLRAGFPIDLTKQAAGLYFIQINSGNNFTTIRTIKP</sequence>
<dbReference type="Pfam" id="PF18962">
    <property type="entry name" value="Por_Secre_tail"/>
    <property type="match status" value="1"/>
</dbReference>
<evidence type="ECO:0000313" key="2">
    <source>
        <dbReference type="EMBL" id="MFC5272155.1"/>
    </source>
</evidence>
<feature type="domain" description="Secretion system C-terminal sorting" evidence="1">
    <location>
        <begin position="677"/>
        <end position="748"/>
    </location>
</feature>
<dbReference type="InterPro" id="IPR026444">
    <property type="entry name" value="Secre_tail"/>
</dbReference>
<comment type="caution">
    <text evidence="2">The sequence shown here is derived from an EMBL/GenBank/DDBJ whole genome shotgun (WGS) entry which is preliminary data.</text>
</comment>
<dbReference type="Proteomes" id="UP001596161">
    <property type="component" value="Unassembled WGS sequence"/>
</dbReference>
<evidence type="ECO:0000313" key="3">
    <source>
        <dbReference type="Proteomes" id="UP001596161"/>
    </source>
</evidence>
<keyword evidence="3" id="KW-1185">Reference proteome</keyword>
<accession>A0ABW0EG23</accession>
<protein>
    <submittedName>
        <fullName evidence="2">T9SS type A sorting domain-containing protein</fullName>
    </submittedName>
</protein>
<dbReference type="RefSeq" id="WP_378018513.1">
    <property type="nucleotide sequence ID" value="NZ_JBHSKT010000012.1"/>
</dbReference>
<gene>
    <name evidence="2" type="ORF">ACFPIB_16180</name>
</gene>
<reference evidence="3" key="1">
    <citation type="journal article" date="2019" name="Int. J. Syst. Evol. Microbiol.">
        <title>The Global Catalogue of Microorganisms (GCM) 10K type strain sequencing project: providing services to taxonomists for standard genome sequencing and annotation.</title>
        <authorList>
            <consortium name="The Broad Institute Genomics Platform"/>
            <consortium name="The Broad Institute Genome Sequencing Center for Infectious Disease"/>
            <person name="Wu L."/>
            <person name="Ma J."/>
        </authorList>
    </citation>
    <scope>NUCLEOTIDE SEQUENCE [LARGE SCALE GENOMIC DNA]</scope>
    <source>
        <strain evidence="3">KACC 12602</strain>
    </source>
</reference>
<name>A0ABW0EG23_9BACT</name>
<organism evidence="2 3">
    <name type="scientific">Adhaeribacter terreus</name>
    <dbReference type="NCBI Taxonomy" id="529703"/>
    <lineage>
        <taxon>Bacteria</taxon>
        <taxon>Pseudomonadati</taxon>
        <taxon>Bacteroidota</taxon>
        <taxon>Cytophagia</taxon>
        <taxon>Cytophagales</taxon>
        <taxon>Hymenobacteraceae</taxon>
        <taxon>Adhaeribacter</taxon>
    </lineage>
</organism>
<proteinExistence type="predicted"/>
<evidence type="ECO:0000259" key="1">
    <source>
        <dbReference type="Pfam" id="PF18962"/>
    </source>
</evidence>
<dbReference type="NCBIfam" id="TIGR04183">
    <property type="entry name" value="Por_Secre_tail"/>
    <property type="match status" value="1"/>
</dbReference>
<dbReference type="EMBL" id="JBHSKT010000012">
    <property type="protein sequence ID" value="MFC5272155.1"/>
    <property type="molecule type" value="Genomic_DNA"/>
</dbReference>